<dbReference type="EMBL" id="JBHMAF010000050">
    <property type="protein sequence ID" value="MFB9758995.1"/>
    <property type="molecule type" value="Genomic_DNA"/>
</dbReference>
<protein>
    <submittedName>
        <fullName evidence="6">(S)-benzoin forming benzil reductase</fullName>
        <ecNumber evidence="6">1.1.1.320</ecNumber>
    </submittedName>
</protein>
<dbReference type="Gene3D" id="3.40.50.720">
    <property type="entry name" value="NAD(P)-binding Rossmann-like Domain"/>
    <property type="match status" value="1"/>
</dbReference>
<dbReference type="PRINTS" id="PR00081">
    <property type="entry name" value="GDHRDH"/>
</dbReference>
<dbReference type="InterPro" id="IPR051721">
    <property type="entry name" value="Biopterin_syn/organic_redct"/>
</dbReference>
<evidence type="ECO:0000313" key="7">
    <source>
        <dbReference type="Proteomes" id="UP001589609"/>
    </source>
</evidence>
<gene>
    <name evidence="6" type="ORF">ACFFMS_11035</name>
</gene>
<dbReference type="NCBIfam" id="NF005381">
    <property type="entry name" value="PRK06924.1"/>
    <property type="match status" value="1"/>
</dbReference>
<evidence type="ECO:0000256" key="1">
    <source>
        <dbReference type="ARBA" id="ARBA00004496"/>
    </source>
</evidence>
<dbReference type="InterPro" id="IPR002347">
    <property type="entry name" value="SDR_fam"/>
</dbReference>
<dbReference type="Pfam" id="PF00106">
    <property type="entry name" value="adh_short"/>
    <property type="match status" value="1"/>
</dbReference>
<dbReference type="InterPro" id="IPR036291">
    <property type="entry name" value="NAD(P)-bd_dom_sf"/>
</dbReference>
<evidence type="ECO:0000313" key="6">
    <source>
        <dbReference type="EMBL" id="MFB9758995.1"/>
    </source>
</evidence>
<dbReference type="PANTHER" id="PTHR44085:SF2">
    <property type="entry name" value="SEPIAPTERIN REDUCTASE"/>
    <property type="match status" value="1"/>
</dbReference>
<keyword evidence="4" id="KW-0521">NADP</keyword>
<keyword evidence="3" id="KW-0963">Cytoplasm</keyword>
<dbReference type="PROSITE" id="PS00061">
    <property type="entry name" value="ADH_SHORT"/>
    <property type="match status" value="1"/>
</dbReference>
<accession>A0ABV5WEK6</accession>
<name>A0ABV5WEK6_9BACI</name>
<comment type="similarity">
    <text evidence="2">Belongs to the short-chain dehydrogenases/reductases (SDR) family.</text>
</comment>
<proteinExistence type="inferred from homology"/>
<evidence type="ECO:0000256" key="2">
    <source>
        <dbReference type="ARBA" id="ARBA00006484"/>
    </source>
</evidence>
<dbReference type="EC" id="1.1.1.320" evidence="6"/>
<dbReference type="GO" id="GO:0016491">
    <property type="term" value="F:oxidoreductase activity"/>
    <property type="evidence" value="ECO:0007669"/>
    <property type="project" value="UniProtKB-KW"/>
</dbReference>
<dbReference type="RefSeq" id="WP_379949279.1">
    <property type="nucleotide sequence ID" value="NZ_JBHMAF010000050.1"/>
</dbReference>
<dbReference type="SUPFAM" id="SSF51735">
    <property type="entry name" value="NAD(P)-binding Rossmann-fold domains"/>
    <property type="match status" value="1"/>
</dbReference>
<dbReference type="CDD" id="cd05367">
    <property type="entry name" value="SPR-like_SDR_c"/>
    <property type="match status" value="1"/>
</dbReference>
<evidence type="ECO:0000256" key="4">
    <source>
        <dbReference type="ARBA" id="ARBA00022857"/>
    </source>
</evidence>
<keyword evidence="7" id="KW-1185">Reference proteome</keyword>
<comment type="subcellular location">
    <subcellularLocation>
        <location evidence="1">Cytoplasm</location>
    </subcellularLocation>
</comment>
<dbReference type="InterPro" id="IPR020904">
    <property type="entry name" value="Sc_DH/Rdtase_CS"/>
</dbReference>
<dbReference type="PANTHER" id="PTHR44085">
    <property type="entry name" value="SEPIAPTERIN REDUCTASE"/>
    <property type="match status" value="1"/>
</dbReference>
<organism evidence="6 7">
    <name type="scientific">Ectobacillus funiculus</name>
    <dbReference type="NCBI Taxonomy" id="137993"/>
    <lineage>
        <taxon>Bacteria</taxon>
        <taxon>Bacillati</taxon>
        <taxon>Bacillota</taxon>
        <taxon>Bacilli</taxon>
        <taxon>Bacillales</taxon>
        <taxon>Bacillaceae</taxon>
        <taxon>Ectobacillus</taxon>
    </lineage>
</organism>
<reference evidence="6 7" key="1">
    <citation type="submission" date="2024-09" db="EMBL/GenBank/DDBJ databases">
        <authorList>
            <person name="Sun Q."/>
            <person name="Mori K."/>
        </authorList>
    </citation>
    <scope>NUCLEOTIDE SEQUENCE [LARGE SCALE GENOMIC DNA]</scope>
    <source>
        <strain evidence="6 7">JCM 11201</strain>
    </source>
</reference>
<dbReference type="Proteomes" id="UP001589609">
    <property type="component" value="Unassembled WGS sequence"/>
</dbReference>
<keyword evidence="5 6" id="KW-0560">Oxidoreductase</keyword>
<evidence type="ECO:0000256" key="5">
    <source>
        <dbReference type="ARBA" id="ARBA00023002"/>
    </source>
</evidence>
<sequence>MKYAIVTGTSRGLGEAIAKQLLVKGVIVFSVARHRNALLEETAKQAGVLFYPLSFDLHNLQDVEEVMKEIFAAMDLDSASDLYLVNNAGMLDPIKPVERAENELLVQNVEVNLLAPMLLISEFLKRTKDAPLEKRIINISSGAGKNPYSGWSAYCTTKAGIDMFTRCVALEEEGKTYPTKILSFAPGVVDTSMQEQIRNTDKEDFIHIDRFLSLKKEGKLLSPSYVARVIVDLLEADHFEQGGVVRINTQQ</sequence>
<evidence type="ECO:0000256" key="3">
    <source>
        <dbReference type="ARBA" id="ARBA00022490"/>
    </source>
</evidence>
<comment type="caution">
    <text evidence="6">The sequence shown here is derived from an EMBL/GenBank/DDBJ whole genome shotgun (WGS) entry which is preliminary data.</text>
</comment>